<dbReference type="InterPro" id="IPR053215">
    <property type="entry name" value="TKL_Ser/Thr_kinase"/>
</dbReference>
<dbReference type="Gene3D" id="1.10.510.10">
    <property type="entry name" value="Transferase(Phosphotransferase) domain 1"/>
    <property type="match status" value="1"/>
</dbReference>
<keyword evidence="3" id="KW-1185">Reference proteome</keyword>
<gene>
    <name evidence="2" type="ORF">M9Y10_000668</name>
</gene>
<dbReference type="InterPro" id="IPR001245">
    <property type="entry name" value="Ser-Thr/Tyr_kinase_cat_dom"/>
</dbReference>
<organism evidence="2 3">
    <name type="scientific">Tritrichomonas musculus</name>
    <dbReference type="NCBI Taxonomy" id="1915356"/>
    <lineage>
        <taxon>Eukaryota</taxon>
        <taxon>Metamonada</taxon>
        <taxon>Parabasalia</taxon>
        <taxon>Tritrichomonadida</taxon>
        <taxon>Tritrichomonadidae</taxon>
        <taxon>Tritrichomonas</taxon>
    </lineage>
</organism>
<protein>
    <recommendedName>
        <fullName evidence="1">Protein kinase domain-containing protein</fullName>
    </recommendedName>
</protein>
<name>A0ABR2L5Q5_9EUKA</name>
<evidence type="ECO:0000259" key="1">
    <source>
        <dbReference type="PROSITE" id="PS50011"/>
    </source>
</evidence>
<sequence>MPYLHSHNILHRNLNPSSVFLDDSLFLKISGFDISKELIQSSPYDEPRKDGKFKGEKKYLAPEVLSNLEYGKPSNVYAFSLVAYEIMTENTAYRYIRKKNEIMENILQEGSHPTFDCKIHLCYQNLIERCWSQDPKERPTFDGIHLIIFQICVKLKEMIL</sequence>
<reference evidence="2 3" key="1">
    <citation type="submission" date="2024-04" db="EMBL/GenBank/DDBJ databases">
        <title>Tritrichomonas musculus Genome.</title>
        <authorList>
            <person name="Alves-Ferreira E."/>
            <person name="Grigg M."/>
            <person name="Lorenzi H."/>
            <person name="Galac M."/>
        </authorList>
    </citation>
    <scope>NUCLEOTIDE SEQUENCE [LARGE SCALE GENOMIC DNA]</scope>
    <source>
        <strain evidence="2 3">EAF2021</strain>
    </source>
</reference>
<comment type="caution">
    <text evidence="2">The sequence shown here is derived from an EMBL/GenBank/DDBJ whole genome shotgun (WGS) entry which is preliminary data.</text>
</comment>
<accession>A0ABR2L5Q5</accession>
<dbReference type="Pfam" id="PF07714">
    <property type="entry name" value="PK_Tyr_Ser-Thr"/>
    <property type="match status" value="1"/>
</dbReference>
<evidence type="ECO:0000313" key="2">
    <source>
        <dbReference type="EMBL" id="KAK8898383.1"/>
    </source>
</evidence>
<dbReference type="InterPro" id="IPR000719">
    <property type="entry name" value="Prot_kinase_dom"/>
</dbReference>
<dbReference type="EMBL" id="JAPFFF010000001">
    <property type="protein sequence ID" value="KAK8898383.1"/>
    <property type="molecule type" value="Genomic_DNA"/>
</dbReference>
<feature type="domain" description="Protein kinase" evidence="1">
    <location>
        <begin position="1"/>
        <end position="148"/>
    </location>
</feature>
<proteinExistence type="predicted"/>
<dbReference type="InterPro" id="IPR011009">
    <property type="entry name" value="Kinase-like_dom_sf"/>
</dbReference>
<dbReference type="PANTHER" id="PTHR45756:SF1">
    <property type="entry name" value="PROTEIN KINASE DOMAIN CONTAINING PROTEIN"/>
    <property type="match status" value="1"/>
</dbReference>
<dbReference type="PROSITE" id="PS50011">
    <property type="entry name" value="PROTEIN_KINASE_DOM"/>
    <property type="match status" value="1"/>
</dbReference>
<evidence type="ECO:0000313" key="3">
    <source>
        <dbReference type="Proteomes" id="UP001470230"/>
    </source>
</evidence>
<dbReference type="SUPFAM" id="SSF56112">
    <property type="entry name" value="Protein kinase-like (PK-like)"/>
    <property type="match status" value="1"/>
</dbReference>
<dbReference type="PANTHER" id="PTHR45756">
    <property type="entry name" value="PALMITOYLTRANSFERASE"/>
    <property type="match status" value="1"/>
</dbReference>
<dbReference type="Proteomes" id="UP001470230">
    <property type="component" value="Unassembled WGS sequence"/>
</dbReference>